<protein>
    <recommendedName>
        <fullName evidence="3">Transposase</fullName>
    </recommendedName>
</protein>
<dbReference type="EMBL" id="LS398110">
    <property type="protein sequence ID" value="SPP93464.1"/>
    <property type="molecule type" value="Genomic_DNA"/>
</dbReference>
<accession>A0A2U3PWF7</accession>
<reference evidence="1 2" key="1">
    <citation type="submission" date="2018-03" db="EMBL/GenBank/DDBJ databases">
        <authorList>
            <person name="Gully D."/>
        </authorList>
    </citation>
    <scope>NUCLEOTIDE SEQUENCE [LARGE SCALE GENOMIC DNA]</scope>
    <source>
        <strain evidence="1">ORS3257</strain>
    </source>
</reference>
<evidence type="ECO:0000313" key="1">
    <source>
        <dbReference type="EMBL" id="SPP93464.1"/>
    </source>
</evidence>
<evidence type="ECO:0008006" key="3">
    <source>
        <dbReference type="Google" id="ProtNLM"/>
    </source>
</evidence>
<gene>
    <name evidence="1" type="ORF">BRAD3257_2390</name>
</gene>
<dbReference type="Proteomes" id="UP000246085">
    <property type="component" value="Chromosome BRAD3257"/>
</dbReference>
<organism evidence="1 2">
    <name type="scientific">Bradyrhizobium vignae</name>
    <dbReference type="NCBI Taxonomy" id="1549949"/>
    <lineage>
        <taxon>Bacteria</taxon>
        <taxon>Pseudomonadati</taxon>
        <taxon>Pseudomonadota</taxon>
        <taxon>Alphaproteobacteria</taxon>
        <taxon>Hyphomicrobiales</taxon>
        <taxon>Nitrobacteraceae</taxon>
        <taxon>Bradyrhizobium</taxon>
    </lineage>
</organism>
<proteinExistence type="predicted"/>
<dbReference type="KEGG" id="bvz:BRAD3257_2390"/>
<name>A0A2U3PWF7_9BRAD</name>
<dbReference type="AlphaFoldDB" id="A0A2U3PWF7"/>
<evidence type="ECO:0000313" key="2">
    <source>
        <dbReference type="Proteomes" id="UP000246085"/>
    </source>
</evidence>
<sequence>MADESLLNEDWTRVVTQLGGAAQLEISARQTKAFVRRRQIPDAVALLRLMLAYCLGERGLRSTAAWAASVGLPTSAAWRCSIACVNVAIGLQCWWRACSLRQPRKRAEAA</sequence>